<dbReference type="Gene3D" id="3.30.470.30">
    <property type="entry name" value="DNA ligase/mRNA capping enzyme"/>
    <property type="match status" value="1"/>
</dbReference>
<dbReference type="GO" id="GO:0046872">
    <property type="term" value="F:metal ion binding"/>
    <property type="evidence" value="ECO:0007669"/>
    <property type="project" value="UniProtKB-KW"/>
</dbReference>
<dbReference type="GO" id="GO:0004527">
    <property type="term" value="F:exonuclease activity"/>
    <property type="evidence" value="ECO:0007669"/>
    <property type="project" value="UniProtKB-KW"/>
</dbReference>
<evidence type="ECO:0000259" key="23">
    <source>
        <dbReference type="Pfam" id="PF04679"/>
    </source>
</evidence>
<evidence type="ECO:0000256" key="11">
    <source>
        <dbReference type="ARBA" id="ARBA00022839"/>
    </source>
</evidence>
<keyword evidence="7" id="KW-0479">Metal-binding</keyword>
<dbReference type="EC" id="6.5.1.1" evidence="2"/>
<feature type="domain" description="DNA ligase D polymerase" evidence="25">
    <location>
        <begin position="551"/>
        <end position="804"/>
    </location>
</feature>
<comment type="caution">
    <text evidence="26">The sequence shown here is derived from an EMBL/GenBank/DDBJ whole genome shotgun (WGS) entry which is preliminary data.</text>
</comment>
<evidence type="ECO:0000256" key="18">
    <source>
        <dbReference type="ARBA" id="ARBA00023268"/>
    </source>
</evidence>
<comment type="cofactor">
    <cofactor evidence="1">
        <name>Mn(2+)</name>
        <dbReference type="ChEBI" id="CHEBI:29035"/>
    </cofactor>
</comment>
<evidence type="ECO:0000256" key="15">
    <source>
        <dbReference type="ARBA" id="ARBA00023172"/>
    </source>
</evidence>
<feature type="region of interest" description="Disordered" evidence="21">
    <location>
        <begin position="1"/>
        <end position="24"/>
    </location>
</feature>
<accession>A0A917JUD4</accession>
<gene>
    <name evidence="26" type="ORF">GCM10007966_07800</name>
</gene>
<dbReference type="InterPro" id="IPR012340">
    <property type="entry name" value="NA-bd_OB-fold"/>
</dbReference>
<evidence type="ECO:0000256" key="21">
    <source>
        <dbReference type="SAM" id="MobiDB-lite"/>
    </source>
</evidence>
<keyword evidence="18" id="KW-0511">Multifunctional enzyme</keyword>
<dbReference type="NCBIfam" id="TIGR02776">
    <property type="entry name" value="NHEJ_ligase_prk"/>
    <property type="match status" value="1"/>
</dbReference>
<keyword evidence="9" id="KW-0227">DNA damage</keyword>
<dbReference type="Pfam" id="PF04679">
    <property type="entry name" value="DNA_ligase_A_C"/>
    <property type="match status" value="1"/>
</dbReference>
<keyword evidence="5" id="KW-0548">Nucleotidyltransferase</keyword>
<dbReference type="InterPro" id="IPR012310">
    <property type="entry name" value="DNA_ligase_ATP-dep_cent"/>
</dbReference>
<sequence>MGLNDYHRKRNFQKSPEPKGAIGQDNQYRFVVQKHGARRLHYDFRIELNGVLKSWAVPKGPCLDPDIKRLAIQVEDHPIEYGSFEGLIPKGEYGAGPVMLWDLGQWEPLDENPETALQRGHLRFKLHAEKLKGRWDLIRFKKEDHAWFLIKHQDEYATSITKLDMTEASPLSIQSNQTLEEIANHPREVWSNKEETHSPALDIQTALNHLPKSSFPKFIIPQLATRVDTPPAGNQWLHEVKHDGYRIIAFKDHNQVRLLSRNKKDWTKSFQNIAHAILRLSPKRLILDGELVVLDENNQSSFQLLQNAIKDHADANFIYYAFDLLFYKDWDTQSFSLLQRKEWVATLLANAKPCLRYSDHVFGQGELVYQTSCDFALEGIISKKIDSRYYSGRSKTWLKVKCIQRQEFIIGGYTPPEGRRKGFGSLLLGFYDDENQLIYSGKVGTGFTNAILNSLTKQLQSIKTSTCPFQSTLPDRDNAQWVKPKLIAEVEFSEWTKDGKLRHPTFKGLREDKDPKTIQKEEKKPLQQIIQTPQVSITNPNKVLYPEENLTKGEIAEYYTKIAPYILPFLINRPLTLLRCPDGYNNCFYQKHFTHDFPDNLKSIAIKSRSENKENKYIYLNDKAGLLSLVQLGVLEIHPWGSTIGHLEKPDIITFDLDPFDDVSWKEVVDAAFLIKHQLEELNLESFVKTTGGKGLHVVVPITPFYEWDTIKKFAHLFAKFIAGKEPDRFVTTLAKHKRKGKIFLDYLRNHRGATAIAPYSTRAKAHAPIAIPIHWDELTPYKNEVFFTLRSIPSRLKQTEDPWKNFWTLKQSLKI</sequence>
<evidence type="ECO:0000256" key="4">
    <source>
        <dbReference type="ARBA" id="ARBA00022679"/>
    </source>
</evidence>
<protein>
    <recommendedName>
        <fullName evidence="2">DNA ligase (ATP)</fullName>
        <ecNumber evidence="2">6.5.1.1</ecNumber>
    </recommendedName>
    <alternativeName>
        <fullName evidence="19">NHEJ DNA polymerase</fullName>
    </alternativeName>
</protein>
<dbReference type="NCBIfam" id="NF004628">
    <property type="entry name" value="PRK05972.1"/>
    <property type="match status" value="1"/>
</dbReference>
<evidence type="ECO:0000256" key="14">
    <source>
        <dbReference type="ARBA" id="ARBA00023125"/>
    </source>
</evidence>
<evidence type="ECO:0000313" key="27">
    <source>
        <dbReference type="Proteomes" id="UP000630149"/>
    </source>
</evidence>
<evidence type="ECO:0000256" key="7">
    <source>
        <dbReference type="ARBA" id="ARBA00022723"/>
    </source>
</evidence>
<dbReference type="Proteomes" id="UP000630149">
    <property type="component" value="Unassembled WGS sequence"/>
</dbReference>
<dbReference type="NCBIfam" id="TIGR02777">
    <property type="entry name" value="LigD_PE_dom"/>
    <property type="match status" value="1"/>
</dbReference>
<dbReference type="CDD" id="cd04862">
    <property type="entry name" value="PaeLigD_Pol_like"/>
    <property type="match status" value="1"/>
</dbReference>
<keyword evidence="4" id="KW-0808">Transferase</keyword>
<organism evidence="26 27">
    <name type="scientific">Legionella impletisoli</name>
    <dbReference type="NCBI Taxonomy" id="343510"/>
    <lineage>
        <taxon>Bacteria</taxon>
        <taxon>Pseudomonadati</taxon>
        <taxon>Pseudomonadota</taxon>
        <taxon>Gammaproteobacteria</taxon>
        <taxon>Legionellales</taxon>
        <taxon>Legionellaceae</taxon>
        <taxon>Legionella</taxon>
    </lineage>
</organism>
<dbReference type="Pfam" id="PF13298">
    <property type="entry name" value="LigD_N"/>
    <property type="match status" value="1"/>
</dbReference>
<comment type="catalytic activity">
    <reaction evidence="20">
        <text>ATP + (deoxyribonucleotide)n-3'-hydroxyl + 5'-phospho-(deoxyribonucleotide)m = (deoxyribonucleotide)n+m + AMP + diphosphate.</text>
        <dbReference type="EC" id="6.5.1.1"/>
    </reaction>
</comment>
<evidence type="ECO:0000256" key="16">
    <source>
        <dbReference type="ARBA" id="ARBA00023204"/>
    </source>
</evidence>
<dbReference type="CDD" id="cd07971">
    <property type="entry name" value="OBF_DNA_ligase_LigD"/>
    <property type="match status" value="1"/>
</dbReference>
<dbReference type="InterPro" id="IPR014143">
    <property type="entry name" value="NHEJ_ligase_prk"/>
</dbReference>
<dbReference type="InterPro" id="IPR014146">
    <property type="entry name" value="LigD_ligase_dom"/>
</dbReference>
<keyword evidence="27" id="KW-1185">Reference proteome</keyword>
<keyword evidence="13" id="KW-0239">DNA-directed DNA polymerase</keyword>
<dbReference type="PANTHER" id="PTHR42705:SF2">
    <property type="entry name" value="BIFUNCTIONAL NON-HOMOLOGOUS END JOINING PROTEIN LIGD"/>
    <property type="match status" value="1"/>
</dbReference>
<keyword evidence="14" id="KW-0238">DNA-binding</keyword>
<feature type="domain" description="DNA ligase D 3'-phosphoesterase" evidence="24">
    <location>
        <begin position="33"/>
        <end position="139"/>
    </location>
</feature>
<dbReference type="SUPFAM" id="SSF56091">
    <property type="entry name" value="DNA ligase/mRNA capping enzyme, catalytic domain"/>
    <property type="match status" value="1"/>
</dbReference>
<evidence type="ECO:0000256" key="19">
    <source>
        <dbReference type="ARBA" id="ARBA00029943"/>
    </source>
</evidence>
<dbReference type="EMBL" id="BMOB01000002">
    <property type="protein sequence ID" value="GGI81727.1"/>
    <property type="molecule type" value="Genomic_DNA"/>
</dbReference>
<evidence type="ECO:0000256" key="20">
    <source>
        <dbReference type="ARBA" id="ARBA00034003"/>
    </source>
</evidence>
<evidence type="ECO:0000256" key="6">
    <source>
        <dbReference type="ARBA" id="ARBA00022722"/>
    </source>
</evidence>
<evidence type="ECO:0000259" key="22">
    <source>
        <dbReference type="Pfam" id="PF01068"/>
    </source>
</evidence>
<dbReference type="GO" id="GO:0006310">
    <property type="term" value="P:DNA recombination"/>
    <property type="evidence" value="ECO:0007669"/>
    <property type="project" value="UniProtKB-KW"/>
</dbReference>
<dbReference type="InterPro" id="IPR033651">
    <property type="entry name" value="PaeLigD_Pol-like"/>
</dbReference>
<dbReference type="InterPro" id="IPR014145">
    <property type="entry name" value="LigD_pol_dom"/>
</dbReference>
<evidence type="ECO:0000259" key="24">
    <source>
        <dbReference type="Pfam" id="PF13298"/>
    </source>
</evidence>
<keyword evidence="16" id="KW-0234">DNA repair</keyword>
<feature type="domain" description="DNA ligase ATP-dependent C-terminal" evidence="23">
    <location>
        <begin position="419"/>
        <end position="513"/>
    </location>
</feature>
<dbReference type="CDD" id="cd07906">
    <property type="entry name" value="Adenylation_DNA_ligase_LigD_LigC"/>
    <property type="match status" value="1"/>
</dbReference>
<dbReference type="Pfam" id="PF21686">
    <property type="entry name" value="LigD_Prim-Pol"/>
    <property type="match status" value="1"/>
</dbReference>
<dbReference type="Gene3D" id="3.90.920.10">
    <property type="entry name" value="DNA primase, PRIM domain"/>
    <property type="match status" value="1"/>
</dbReference>
<dbReference type="NCBIfam" id="TIGR02779">
    <property type="entry name" value="NHEJ_ligase_lig"/>
    <property type="match status" value="1"/>
</dbReference>
<keyword evidence="8" id="KW-0547">Nucleotide-binding</keyword>
<keyword evidence="15" id="KW-0233">DNA recombination</keyword>
<evidence type="ECO:0000256" key="1">
    <source>
        <dbReference type="ARBA" id="ARBA00001936"/>
    </source>
</evidence>
<dbReference type="Pfam" id="PF01068">
    <property type="entry name" value="DNA_ligase_A_M"/>
    <property type="match status" value="1"/>
</dbReference>
<dbReference type="SUPFAM" id="SSF50249">
    <property type="entry name" value="Nucleic acid-binding proteins"/>
    <property type="match status" value="1"/>
</dbReference>
<evidence type="ECO:0000256" key="2">
    <source>
        <dbReference type="ARBA" id="ARBA00012727"/>
    </source>
</evidence>
<keyword evidence="10" id="KW-0378">Hydrolase</keyword>
<evidence type="ECO:0000256" key="12">
    <source>
        <dbReference type="ARBA" id="ARBA00022840"/>
    </source>
</evidence>
<dbReference type="InterPro" id="IPR012309">
    <property type="entry name" value="DNA_ligase_ATP-dep_C"/>
</dbReference>
<dbReference type="AlphaFoldDB" id="A0A917JUD4"/>
<dbReference type="GO" id="GO:0006281">
    <property type="term" value="P:DNA repair"/>
    <property type="evidence" value="ECO:0007669"/>
    <property type="project" value="UniProtKB-KW"/>
</dbReference>
<keyword evidence="17" id="KW-0464">Manganese</keyword>
<evidence type="ECO:0000256" key="17">
    <source>
        <dbReference type="ARBA" id="ARBA00023211"/>
    </source>
</evidence>
<evidence type="ECO:0000256" key="10">
    <source>
        <dbReference type="ARBA" id="ARBA00022801"/>
    </source>
</evidence>
<evidence type="ECO:0000313" key="26">
    <source>
        <dbReference type="EMBL" id="GGI81727.1"/>
    </source>
</evidence>
<reference evidence="26" key="2">
    <citation type="submission" date="2020-09" db="EMBL/GenBank/DDBJ databases">
        <authorList>
            <person name="Sun Q."/>
            <person name="Ohkuma M."/>
        </authorList>
    </citation>
    <scope>NUCLEOTIDE SEQUENCE</scope>
    <source>
        <strain evidence="26">JCM 13919</strain>
    </source>
</reference>
<dbReference type="RefSeq" id="WP_131775711.1">
    <property type="nucleotide sequence ID" value="NZ_BMOB01000002.1"/>
</dbReference>
<keyword evidence="12" id="KW-0067">ATP-binding</keyword>
<evidence type="ECO:0000256" key="8">
    <source>
        <dbReference type="ARBA" id="ARBA00022741"/>
    </source>
</evidence>
<evidence type="ECO:0000259" key="25">
    <source>
        <dbReference type="Pfam" id="PF21686"/>
    </source>
</evidence>
<dbReference type="Gene3D" id="2.40.50.140">
    <property type="entry name" value="Nucleic acid-binding proteins"/>
    <property type="match status" value="1"/>
</dbReference>
<dbReference type="GO" id="GO:0003677">
    <property type="term" value="F:DNA binding"/>
    <property type="evidence" value="ECO:0007669"/>
    <property type="project" value="UniProtKB-KW"/>
</dbReference>
<dbReference type="GO" id="GO:0003887">
    <property type="term" value="F:DNA-directed DNA polymerase activity"/>
    <property type="evidence" value="ECO:0007669"/>
    <property type="project" value="UniProtKB-KW"/>
</dbReference>
<evidence type="ECO:0000256" key="5">
    <source>
        <dbReference type="ARBA" id="ARBA00022695"/>
    </source>
</evidence>
<reference evidence="26" key="1">
    <citation type="journal article" date="2014" name="Int. J. Syst. Evol. Microbiol.">
        <title>Complete genome sequence of Corynebacterium casei LMG S-19264T (=DSM 44701T), isolated from a smear-ripened cheese.</title>
        <authorList>
            <consortium name="US DOE Joint Genome Institute (JGI-PGF)"/>
            <person name="Walter F."/>
            <person name="Albersmeier A."/>
            <person name="Kalinowski J."/>
            <person name="Ruckert C."/>
        </authorList>
    </citation>
    <scope>NUCLEOTIDE SEQUENCE</scope>
    <source>
        <strain evidence="26">JCM 13919</strain>
    </source>
</reference>
<proteinExistence type="predicted"/>
<dbReference type="GO" id="GO:0005524">
    <property type="term" value="F:ATP binding"/>
    <property type="evidence" value="ECO:0007669"/>
    <property type="project" value="UniProtKB-KW"/>
</dbReference>
<evidence type="ECO:0000256" key="3">
    <source>
        <dbReference type="ARBA" id="ARBA00022598"/>
    </source>
</evidence>
<dbReference type="GO" id="GO:0003910">
    <property type="term" value="F:DNA ligase (ATP) activity"/>
    <property type="evidence" value="ECO:0007669"/>
    <property type="project" value="UniProtKB-EC"/>
</dbReference>
<dbReference type="OrthoDB" id="9802472at2"/>
<name>A0A917JUD4_9GAMM</name>
<dbReference type="InterPro" id="IPR052171">
    <property type="entry name" value="NHEJ_LigD"/>
</dbReference>
<dbReference type="Gene3D" id="3.30.1490.70">
    <property type="match status" value="1"/>
</dbReference>
<keyword evidence="11" id="KW-0269">Exonuclease</keyword>
<keyword evidence="3 26" id="KW-0436">Ligase</keyword>
<keyword evidence="6" id="KW-0540">Nuclease</keyword>
<feature type="domain" description="ATP-dependent DNA ligase family profile" evidence="22">
    <location>
        <begin position="233"/>
        <end position="401"/>
    </location>
</feature>
<dbReference type="InterPro" id="IPR014144">
    <property type="entry name" value="LigD_PE_domain"/>
</dbReference>
<dbReference type="NCBIfam" id="TIGR02778">
    <property type="entry name" value="ligD_pol"/>
    <property type="match status" value="1"/>
</dbReference>
<evidence type="ECO:0000256" key="9">
    <source>
        <dbReference type="ARBA" id="ARBA00022763"/>
    </source>
</evidence>
<dbReference type="PANTHER" id="PTHR42705">
    <property type="entry name" value="BIFUNCTIONAL NON-HOMOLOGOUS END JOINING PROTEIN LIGD"/>
    <property type="match status" value="1"/>
</dbReference>
<evidence type="ECO:0000256" key="13">
    <source>
        <dbReference type="ARBA" id="ARBA00022932"/>
    </source>
</evidence>